<sequence length="445" mass="51350">PKTKELIMKGIPERYRGEMWMVYSGAIIEMANHKGYYQSILKQCMGKCTLATDEIERDLHRSLPEHPAFQASEGIDALRRVLTAYAFRNPSIGYCQAMNIVTSVLLLYANEEESFWLLVSLCERLLPDYYNTRVVGALVDQGVFDELTKQHLPKIHDKLEVLGVVRTVTLSWFLTLFLCSMPFNSAVRVVDAFFYDGAQVVFQIALYVLKANEDVILKCNDDGEAMTILANYLNQVGNRDINTDQTKLLSHVDVSDLITKSYEHYSQVSSEVIENMRFRQRLEVVQRLEDSATRSFMRTMQELTKFPTDILQGLYFLFKAEFMKRSYWSRCLPKEDKTVDPSNFILEQYTIDYEQFRTIFGALSQWSKPPPDPLLDQIYRLCANKEGLINFQEFAVRLSTISIGDHHAKLRLLYDLHLHPALPTMNENAEVGVEAMHYFDDSDVT</sequence>
<dbReference type="InterPro" id="IPR035969">
    <property type="entry name" value="Rab-GAP_TBC_sf"/>
</dbReference>
<dbReference type="SUPFAM" id="SSF47923">
    <property type="entry name" value="Ypt/Rab-GAP domain of gyp1p"/>
    <property type="match status" value="2"/>
</dbReference>
<dbReference type="FunFam" id="1.10.8.270:FF:000002">
    <property type="entry name" value="TBC1 domain family member 9B"/>
    <property type="match status" value="1"/>
</dbReference>
<dbReference type="InterPro" id="IPR000195">
    <property type="entry name" value="Rab-GAP-TBC_dom"/>
</dbReference>
<dbReference type="Gene3D" id="1.10.472.80">
    <property type="entry name" value="Ypt/Rab-GAP domain of gyp1p, domain 3"/>
    <property type="match status" value="1"/>
</dbReference>
<dbReference type="HOGENOM" id="CLU_528520_0_0_1"/>
<dbReference type="Pfam" id="PF00566">
    <property type="entry name" value="RabGAP-TBC"/>
    <property type="match status" value="1"/>
</dbReference>
<keyword evidence="3" id="KW-1185">Reference proteome</keyword>
<dbReference type="EMBL" id="EAAA01001371">
    <property type="status" value="NOT_ANNOTATED_CDS"/>
    <property type="molecule type" value="Genomic_DNA"/>
</dbReference>
<dbReference type="Gene3D" id="1.10.238.10">
    <property type="entry name" value="EF-hand"/>
    <property type="match status" value="1"/>
</dbReference>
<reference evidence="2" key="3">
    <citation type="submission" date="2025-08" db="UniProtKB">
        <authorList>
            <consortium name="Ensembl"/>
        </authorList>
    </citation>
    <scope>IDENTIFICATION</scope>
</reference>
<evidence type="ECO:0000313" key="3">
    <source>
        <dbReference type="Proteomes" id="UP000008144"/>
    </source>
</evidence>
<dbReference type="InParanoid" id="F7B946"/>
<feature type="domain" description="Rab-GAP TBC" evidence="1">
    <location>
        <begin position="10"/>
        <end position="197"/>
    </location>
</feature>
<name>F7B946_CIOIN</name>
<dbReference type="Proteomes" id="UP000008144">
    <property type="component" value="Chromosome 2"/>
</dbReference>
<dbReference type="SUPFAM" id="SSF47473">
    <property type="entry name" value="EF-hand"/>
    <property type="match status" value="1"/>
</dbReference>
<dbReference type="SMART" id="SM00164">
    <property type="entry name" value="TBC"/>
    <property type="match status" value="1"/>
</dbReference>
<evidence type="ECO:0000313" key="2">
    <source>
        <dbReference type="Ensembl" id="ENSCINP00000022103.2"/>
    </source>
</evidence>
<reference evidence="2" key="4">
    <citation type="submission" date="2025-09" db="UniProtKB">
        <authorList>
            <consortium name="Ensembl"/>
        </authorList>
    </citation>
    <scope>IDENTIFICATION</scope>
</reference>
<dbReference type="OMA" id="IEMANHK"/>
<dbReference type="GeneTree" id="ENSGT00940000158554"/>
<dbReference type="PROSITE" id="PS50086">
    <property type="entry name" value="TBC_RABGAP"/>
    <property type="match status" value="1"/>
</dbReference>
<evidence type="ECO:0000259" key="1">
    <source>
        <dbReference type="PROSITE" id="PS50086"/>
    </source>
</evidence>
<dbReference type="InterPro" id="IPR011992">
    <property type="entry name" value="EF-hand-dom_pair"/>
</dbReference>
<dbReference type="InterPro" id="IPR050302">
    <property type="entry name" value="Rab_GAP_TBC_domain"/>
</dbReference>
<reference evidence="3" key="1">
    <citation type="journal article" date="2002" name="Science">
        <title>The draft genome of Ciona intestinalis: insights into chordate and vertebrate origins.</title>
        <authorList>
            <person name="Dehal P."/>
            <person name="Satou Y."/>
            <person name="Campbell R.K."/>
            <person name="Chapman J."/>
            <person name="Degnan B."/>
            <person name="De Tomaso A."/>
            <person name="Davidson B."/>
            <person name="Di Gregorio A."/>
            <person name="Gelpke M."/>
            <person name="Goodstein D.M."/>
            <person name="Harafuji N."/>
            <person name="Hastings K.E."/>
            <person name="Ho I."/>
            <person name="Hotta K."/>
            <person name="Huang W."/>
            <person name="Kawashima T."/>
            <person name="Lemaire P."/>
            <person name="Martinez D."/>
            <person name="Meinertzhagen I.A."/>
            <person name="Necula S."/>
            <person name="Nonaka M."/>
            <person name="Putnam N."/>
            <person name="Rash S."/>
            <person name="Saiga H."/>
            <person name="Satake M."/>
            <person name="Terry A."/>
            <person name="Yamada L."/>
            <person name="Wang H.G."/>
            <person name="Awazu S."/>
            <person name="Azumi K."/>
            <person name="Boore J."/>
            <person name="Branno M."/>
            <person name="Chin-Bow S."/>
            <person name="DeSantis R."/>
            <person name="Doyle S."/>
            <person name="Francino P."/>
            <person name="Keys D.N."/>
            <person name="Haga S."/>
            <person name="Hayashi H."/>
            <person name="Hino K."/>
            <person name="Imai K.S."/>
            <person name="Inaba K."/>
            <person name="Kano S."/>
            <person name="Kobayashi K."/>
            <person name="Kobayashi M."/>
            <person name="Lee B.I."/>
            <person name="Makabe K.W."/>
            <person name="Manohar C."/>
            <person name="Matassi G."/>
            <person name="Medina M."/>
            <person name="Mochizuki Y."/>
            <person name="Mount S."/>
            <person name="Morishita T."/>
            <person name="Miura S."/>
            <person name="Nakayama A."/>
            <person name="Nishizaka S."/>
            <person name="Nomoto H."/>
            <person name="Ohta F."/>
            <person name="Oishi K."/>
            <person name="Rigoutsos I."/>
            <person name="Sano M."/>
            <person name="Sasaki A."/>
            <person name="Sasakura Y."/>
            <person name="Shoguchi E."/>
            <person name="Shin-i T."/>
            <person name="Spagnuolo A."/>
            <person name="Stainier D."/>
            <person name="Suzuki M.M."/>
            <person name="Tassy O."/>
            <person name="Takatori N."/>
            <person name="Tokuoka M."/>
            <person name="Yagi K."/>
            <person name="Yoshizaki F."/>
            <person name="Wada S."/>
            <person name="Zhang C."/>
            <person name="Hyatt P.D."/>
            <person name="Larimer F."/>
            <person name="Detter C."/>
            <person name="Doggett N."/>
            <person name="Glavina T."/>
            <person name="Hawkins T."/>
            <person name="Richardson P."/>
            <person name="Lucas S."/>
            <person name="Kohara Y."/>
            <person name="Levine M."/>
            <person name="Satoh N."/>
            <person name="Rokhsar D.S."/>
        </authorList>
    </citation>
    <scope>NUCLEOTIDE SEQUENCE [LARGE SCALE GENOMIC DNA]</scope>
</reference>
<dbReference type="PANTHER" id="PTHR47219">
    <property type="entry name" value="RAB GTPASE-ACTIVATING PROTEIN 1-LIKE"/>
    <property type="match status" value="1"/>
</dbReference>
<dbReference type="FunCoup" id="F7B946">
    <property type="interactions" value="3"/>
</dbReference>
<organism evidence="2 3">
    <name type="scientific">Ciona intestinalis</name>
    <name type="common">Transparent sea squirt</name>
    <name type="synonym">Ascidia intestinalis</name>
    <dbReference type="NCBI Taxonomy" id="7719"/>
    <lineage>
        <taxon>Eukaryota</taxon>
        <taxon>Metazoa</taxon>
        <taxon>Chordata</taxon>
        <taxon>Tunicata</taxon>
        <taxon>Ascidiacea</taxon>
        <taxon>Phlebobranchia</taxon>
        <taxon>Cionidae</taxon>
        <taxon>Ciona</taxon>
    </lineage>
</organism>
<proteinExistence type="predicted"/>
<dbReference type="Gene3D" id="1.10.8.270">
    <property type="entry name" value="putative rabgap domain of human tbc1 domain family member 14 like domains"/>
    <property type="match status" value="1"/>
</dbReference>
<dbReference type="Ensembl" id="ENSCINT00000022349.2">
    <property type="protein sequence ID" value="ENSCINP00000022103.2"/>
    <property type="gene ID" value="ENSCING00000007417.3"/>
</dbReference>
<reference evidence="2" key="2">
    <citation type="journal article" date="2008" name="Genome Biol.">
        <title>Improved genome assembly and evidence-based global gene model set for the chordate Ciona intestinalis: new insight into intron and operon populations.</title>
        <authorList>
            <person name="Satou Y."/>
            <person name="Mineta K."/>
            <person name="Ogasawara M."/>
            <person name="Sasakura Y."/>
            <person name="Shoguchi E."/>
            <person name="Ueno K."/>
            <person name="Yamada L."/>
            <person name="Matsumoto J."/>
            <person name="Wasserscheid J."/>
            <person name="Dewar K."/>
            <person name="Wiley G.B."/>
            <person name="Macmil S.L."/>
            <person name="Roe B.A."/>
            <person name="Zeller R.W."/>
            <person name="Hastings K.E."/>
            <person name="Lemaire P."/>
            <person name="Lindquist E."/>
            <person name="Endo T."/>
            <person name="Hotta K."/>
            <person name="Inaba K."/>
        </authorList>
    </citation>
    <scope>NUCLEOTIDE SEQUENCE [LARGE SCALE GENOMIC DNA]</scope>
    <source>
        <strain evidence="2">wild type</strain>
    </source>
</reference>
<protein>
    <recommendedName>
        <fullName evidence="1">Rab-GAP TBC domain-containing protein</fullName>
    </recommendedName>
</protein>
<dbReference type="AlphaFoldDB" id="F7B946"/>
<dbReference type="FunFam" id="1.10.472.80:FF:000049">
    <property type="entry name" value="Uncharacterized protein, isoform B"/>
    <property type="match status" value="1"/>
</dbReference>
<dbReference type="STRING" id="7719.ENSCINP00000022103"/>
<dbReference type="GO" id="GO:0005096">
    <property type="term" value="F:GTPase activator activity"/>
    <property type="evidence" value="ECO:0000318"/>
    <property type="project" value="GO_Central"/>
</dbReference>
<accession>F7B946</accession>
<dbReference type="PANTHER" id="PTHR47219:SF6">
    <property type="entry name" value="RAB GTPASE-ACTIVATING PROTEIN 1"/>
    <property type="match status" value="1"/>
</dbReference>